<keyword evidence="2" id="KW-0732">Signal</keyword>
<dbReference type="Proteomes" id="UP000236370">
    <property type="component" value="Unassembled WGS sequence"/>
</dbReference>
<accession>A0A2J8P538</accession>
<gene>
    <name evidence="6" type="ORF">CK820_G0005673</name>
</gene>
<dbReference type="PROSITE" id="PS50222">
    <property type="entry name" value="EF_HAND_2"/>
    <property type="match status" value="1"/>
</dbReference>
<name>A0A2J8P538_PANTR</name>
<proteinExistence type="predicted"/>
<feature type="non-terminal residue" evidence="6">
    <location>
        <position position="1"/>
    </location>
</feature>
<evidence type="ECO:0000256" key="4">
    <source>
        <dbReference type="SAM" id="MobiDB-lite"/>
    </source>
</evidence>
<keyword evidence="1" id="KW-0479">Metal-binding</keyword>
<dbReference type="AlphaFoldDB" id="A0A2J8P538"/>
<reference evidence="6 7" key="1">
    <citation type="submission" date="2017-12" db="EMBL/GenBank/DDBJ databases">
        <title>High-resolution comparative analysis of great ape genomes.</title>
        <authorList>
            <person name="Pollen A."/>
            <person name="Hastie A."/>
            <person name="Hormozdiari F."/>
            <person name="Dougherty M."/>
            <person name="Liu R."/>
            <person name="Chaisson M."/>
            <person name="Hoppe E."/>
            <person name="Hill C."/>
            <person name="Pang A."/>
            <person name="Hillier L."/>
            <person name="Baker C."/>
            <person name="Armstrong J."/>
            <person name="Shendure J."/>
            <person name="Paten B."/>
            <person name="Wilson R."/>
            <person name="Chao H."/>
            <person name="Schneider V."/>
            <person name="Ventura M."/>
            <person name="Kronenberg Z."/>
            <person name="Murali S."/>
            <person name="Gordon D."/>
            <person name="Cantsilieris S."/>
            <person name="Munson K."/>
            <person name="Nelson B."/>
            <person name="Raja A."/>
            <person name="Underwood J."/>
            <person name="Diekhans M."/>
            <person name="Fiddes I."/>
            <person name="Haussler D."/>
            <person name="Eichler E."/>
        </authorList>
    </citation>
    <scope>NUCLEOTIDE SEQUENCE [LARGE SCALE GENOMIC DNA]</scope>
    <source>
        <strain evidence="6">Yerkes chimp pedigree #C0471</strain>
    </source>
</reference>
<dbReference type="EMBL" id="NBAG03000219">
    <property type="protein sequence ID" value="PNI79132.1"/>
    <property type="molecule type" value="Genomic_DNA"/>
</dbReference>
<dbReference type="GO" id="GO:0005509">
    <property type="term" value="F:calcium ion binding"/>
    <property type="evidence" value="ECO:0007669"/>
    <property type="project" value="InterPro"/>
</dbReference>
<dbReference type="PANTHER" id="PTHR19237">
    <property type="entry name" value="NUCLEOBINDIN"/>
    <property type="match status" value="1"/>
</dbReference>
<evidence type="ECO:0000313" key="7">
    <source>
        <dbReference type="Proteomes" id="UP000236370"/>
    </source>
</evidence>
<evidence type="ECO:0000259" key="5">
    <source>
        <dbReference type="PROSITE" id="PS50222"/>
    </source>
</evidence>
<dbReference type="Gene3D" id="1.10.238.10">
    <property type="entry name" value="EF-hand"/>
    <property type="match status" value="1"/>
</dbReference>
<keyword evidence="3" id="KW-0106">Calcium</keyword>
<evidence type="ECO:0000256" key="1">
    <source>
        <dbReference type="ARBA" id="ARBA00022723"/>
    </source>
</evidence>
<evidence type="ECO:0000256" key="3">
    <source>
        <dbReference type="ARBA" id="ARBA00022837"/>
    </source>
</evidence>
<dbReference type="InterPro" id="IPR002048">
    <property type="entry name" value="EF_hand_dom"/>
</dbReference>
<dbReference type="PANTHER" id="PTHR19237:SF22">
    <property type="entry name" value="NUCLEOBINDIN-2"/>
    <property type="match status" value="1"/>
</dbReference>
<protein>
    <submittedName>
        <fullName evidence="6">NUCB2 isoform 8</fullName>
    </submittedName>
</protein>
<dbReference type="InterPro" id="IPR040250">
    <property type="entry name" value="Nucleobindin"/>
</dbReference>
<dbReference type="SUPFAM" id="SSF47473">
    <property type="entry name" value="EF-hand"/>
    <property type="match status" value="1"/>
</dbReference>
<feature type="domain" description="EF-hand" evidence="5">
    <location>
        <begin position="2"/>
        <end position="37"/>
    </location>
</feature>
<dbReference type="InterPro" id="IPR011992">
    <property type="entry name" value="EF-hand-dom_pair"/>
</dbReference>
<evidence type="ECO:0000256" key="2">
    <source>
        <dbReference type="ARBA" id="ARBA00022729"/>
    </source>
</evidence>
<sequence length="72" mass="8533">EERLRMREHVMNEVDTNKDRLVTLEEFLKATEKKEFLEPDSWEVIQQMEQKKLQQGIPPSGPAGELKFEPHI</sequence>
<feature type="region of interest" description="Disordered" evidence="4">
    <location>
        <begin position="51"/>
        <end position="72"/>
    </location>
</feature>
<organism evidence="6 7">
    <name type="scientific">Pan troglodytes</name>
    <name type="common">Chimpanzee</name>
    <dbReference type="NCBI Taxonomy" id="9598"/>
    <lineage>
        <taxon>Eukaryota</taxon>
        <taxon>Metazoa</taxon>
        <taxon>Chordata</taxon>
        <taxon>Craniata</taxon>
        <taxon>Vertebrata</taxon>
        <taxon>Euteleostomi</taxon>
        <taxon>Mammalia</taxon>
        <taxon>Eutheria</taxon>
        <taxon>Euarchontoglires</taxon>
        <taxon>Primates</taxon>
        <taxon>Haplorrhini</taxon>
        <taxon>Catarrhini</taxon>
        <taxon>Hominidae</taxon>
        <taxon>Pan</taxon>
    </lineage>
</organism>
<dbReference type="InterPro" id="IPR018247">
    <property type="entry name" value="EF_Hand_1_Ca_BS"/>
</dbReference>
<comment type="caution">
    <text evidence="6">The sequence shown here is derived from an EMBL/GenBank/DDBJ whole genome shotgun (WGS) entry which is preliminary data.</text>
</comment>
<evidence type="ECO:0000313" key="6">
    <source>
        <dbReference type="EMBL" id="PNI79132.1"/>
    </source>
</evidence>
<dbReference type="PROSITE" id="PS00018">
    <property type="entry name" value="EF_HAND_1"/>
    <property type="match status" value="1"/>
</dbReference>